<dbReference type="Gene3D" id="3.30.420.110">
    <property type="entry name" value="MutS, connector domain"/>
    <property type="match status" value="1"/>
</dbReference>
<accession>A0A140DR77</accession>
<dbReference type="AlphaFoldDB" id="A0A140DR77"/>
<dbReference type="PIRSF" id="PIRSF037677">
    <property type="entry name" value="DNA_mis_repair_Msh6"/>
    <property type="match status" value="1"/>
</dbReference>
<dbReference type="InterPro" id="IPR016151">
    <property type="entry name" value="DNA_mismatch_repair_MutS_N"/>
</dbReference>
<dbReference type="InterPro" id="IPR036678">
    <property type="entry name" value="MutS_con_dom_sf"/>
</dbReference>
<keyword evidence="12" id="KW-1185">Reference proteome</keyword>
<evidence type="ECO:0000256" key="5">
    <source>
        <dbReference type="ARBA" id="ARBA00022840"/>
    </source>
</evidence>
<dbReference type="InterPro" id="IPR005748">
    <property type="entry name" value="DNA_mismatch_repair_MutS"/>
</dbReference>
<keyword evidence="7 9" id="KW-0234">DNA repair</keyword>
<dbReference type="InterPro" id="IPR045076">
    <property type="entry name" value="MutS"/>
</dbReference>
<dbReference type="SMART" id="SM00533">
    <property type="entry name" value="MUTSd"/>
    <property type="match status" value="1"/>
</dbReference>
<evidence type="ECO:0000313" key="12">
    <source>
        <dbReference type="Proteomes" id="UP000069771"/>
    </source>
</evidence>
<evidence type="ECO:0000256" key="9">
    <source>
        <dbReference type="HAMAP-Rule" id="MF_00096"/>
    </source>
</evidence>
<dbReference type="InterPro" id="IPR000432">
    <property type="entry name" value="DNA_mismatch_repair_MutS_C"/>
</dbReference>
<dbReference type="GO" id="GO:0030983">
    <property type="term" value="F:mismatched DNA binding"/>
    <property type="evidence" value="ECO:0007669"/>
    <property type="project" value="InterPro"/>
</dbReference>
<evidence type="ECO:0000256" key="8">
    <source>
        <dbReference type="ARBA" id="ARBA00024647"/>
    </source>
</evidence>
<dbReference type="NCBIfam" id="NF003810">
    <property type="entry name" value="PRK05399.1"/>
    <property type="match status" value="1"/>
</dbReference>
<evidence type="ECO:0000256" key="4">
    <source>
        <dbReference type="ARBA" id="ARBA00022763"/>
    </source>
</evidence>
<dbReference type="PATRIC" id="fig|1702221.3.peg.20"/>
<dbReference type="SUPFAM" id="SSF52540">
    <property type="entry name" value="P-loop containing nucleoside triphosphate hydrolases"/>
    <property type="match status" value="1"/>
</dbReference>
<gene>
    <name evidence="9" type="primary">mutS</name>
    <name evidence="11" type="ORF">AALO17_00200</name>
</gene>
<dbReference type="Pfam" id="PF05190">
    <property type="entry name" value="MutS_IV"/>
    <property type="match status" value="1"/>
</dbReference>
<dbReference type="InterPro" id="IPR007861">
    <property type="entry name" value="DNA_mismatch_repair_MutS_clamp"/>
</dbReference>
<dbReference type="SUPFAM" id="SSF48334">
    <property type="entry name" value="DNA repair protein MutS, domain III"/>
    <property type="match status" value="1"/>
</dbReference>
<keyword evidence="4 9" id="KW-0227">DNA damage</keyword>
<evidence type="ECO:0000256" key="2">
    <source>
        <dbReference type="ARBA" id="ARBA00021982"/>
    </source>
</evidence>
<comment type="function">
    <text evidence="8 9">This protein is involved in the repair of mismatches in DNA. It is possible that it carries out the mismatch recognition step. This protein has a weak ATPase activity.</text>
</comment>
<protein>
    <recommendedName>
        <fullName evidence="2 9">DNA mismatch repair protein MutS</fullName>
    </recommendedName>
</protein>
<dbReference type="InterPro" id="IPR017261">
    <property type="entry name" value="DNA_mismatch_repair_MutS/MSH"/>
</dbReference>
<dbReference type="KEGG" id="fro:AALO17_00200"/>
<keyword evidence="3 9" id="KW-0547">Nucleotide-binding</keyword>
<dbReference type="GO" id="GO:0005829">
    <property type="term" value="C:cytosol"/>
    <property type="evidence" value="ECO:0007669"/>
    <property type="project" value="TreeGrafter"/>
</dbReference>
<evidence type="ECO:0000259" key="10">
    <source>
        <dbReference type="PROSITE" id="PS00486"/>
    </source>
</evidence>
<feature type="binding site" evidence="9">
    <location>
        <begin position="601"/>
        <end position="608"/>
    </location>
    <ligand>
        <name>ATP</name>
        <dbReference type="ChEBI" id="CHEBI:30616"/>
    </ligand>
</feature>
<dbReference type="GO" id="GO:0003684">
    <property type="term" value="F:damaged DNA binding"/>
    <property type="evidence" value="ECO:0007669"/>
    <property type="project" value="UniProtKB-UniRule"/>
</dbReference>
<dbReference type="GO" id="GO:0005524">
    <property type="term" value="F:ATP binding"/>
    <property type="evidence" value="ECO:0007669"/>
    <property type="project" value="UniProtKB-UniRule"/>
</dbReference>
<dbReference type="Pfam" id="PF05192">
    <property type="entry name" value="MutS_III"/>
    <property type="match status" value="1"/>
</dbReference>
<dbReference type="SUPFAM" id="SSF53150">
    <property type="entry name" value="DNA repair protein MutS, domain II"/>
    <property type="match status" value="1"/>
</dbReference>
<dbReference type="RefSeq" id="WP_067553910.1">
    <property type="nucleotide sequence ID" value="NZ_CAMTBT010000010.1"/>
</dbReference>
<sequence length="842" mass="95195">MEKTKYTPMMNHYLSMKERNPDAILFYRLGDFYEMFFDDAKTVSRELDLVLTGRAAGNGEKAPMCGVPFHAADNYIQRLVNKGYKVAVCEQLSDPSASKGLVERDIVKIVTPGTILEETGSRREQYLAAVHVDGWNLSVLYCELSTGELFYDIREKSLVALQKALRERDIAEVVLSRQISRNWKQALAQDPSLVLSESAAGEPDPDRKELVPDEPHVLAGTLSLLLNYLEDTQKQKIRHLQKAVPLQQEKTMILDQETRQHLEITRSQSSAARAVSLWEFLDVCRTSMGSRLLARWLCQPLADKEAIIRRQEAVQTLTDQFLMRETIGDCLSAMYDMDRLATRIAYGSASPRDVGQLGLSLKQIPALLEAARPVPSWPEWQITPDCSGLQKKIEDALIEDLPLTMKDGGLFRDGYDSRLDELRRLSADGNSFILDLEQRERERTGVKSLKIGYNRVFGYYIDVRKGNLSAIKEEFGYIPRQTLANSTRFTTAELKEREDRILSANDERISLEASLFQDLLKEVESHLFEIHAAARTAAQIDALLALADQAVRYGYTRPVFHEDPAVDIREGRHPILDTRMSGYVSNDWVMGADTDIQLITGPNMGGKSTWMRQNALLVIMAQAGSFIPARSASLPVFDRIFTRMGAADDLLTGTSTFMAEMQEANNALRYATDRSLILFDEIGRGTATYDGMALAQAILEYIESSIHARTLFSTHYHELTAMEADNPGIQNVHVDVKEKQETVEFRYRIIPGKADKSYGINVARLARLPESVTDRAQELLDELESDTGQSRWQPSLFVMDRKPPAENRLMDRLDALDLDEMSPREALDCLYELKKLRKEVKN</sequence>
<dbReference type="STRING" id="1702221.AALO17_00200"/>
<organism evidence="11 12">
    <name type="scientific">Faecalibaculum rodentium</name>
    <dbReference type="NCBI Taxonomy" id="1702221"/>
    <lineage>
        <taxon>Bacteria</taxon>
        <taxon>Bacillati</taxon>
        <taxon>Bacillota</taxon>
        <taxon>Erysipelotrichia</taxon>
        <taxon>Erysipelotrichales</taxon>
        <taxon>Erysipelotrichaceae</taxon>
        <taxon>Faecalibaculum</taxon>
    </lineage>
</organism>
<dbReference type="FunFam" id="3.40.50.300:FF:000870">
    <property type="entry name" value="MutS protein homolog 4"/>
    <property type="match status" value="1"/>
</dbReference>
<dbReference type="NCBIfam" id="TIGR01070">
    <property type="entry name" value="mutS1"/>
    <property type="match status" value="1"/>
</dbReference>
<dbReference type="OrthoDB" id="9802448at2"/>
<proteinExistence type="inferred from homology"/>
<evidence type="ECO:0000256" key="1">
    <source>
        <dbReference type="ARBA" id="ARBA00006271"/>
    </source>
</evidence>
<keyword evidence="6 9" id="KW-0238">DNA-binding</keyword>
<dbReference type="SMART" id="SM00534">
    <property type="entry name" value="MUTSac"/>
    <property type="match status" value="1"/>
</dbReference>
<dbReference type="Gene3D" id="6.10.140.430">
    <property type="match status" value="1"/>
</dbReference>
<dbReference type="Gene3D" id="1.10.1420.10">
    <property type="match status" value="2"/>
</dbReference>
<dbReference type="Pfam" id="PF00488">
    <property type="entry name" value="MutS_V"/>
    <property type="match status" value="1"/>
</dbReference>
<dbReference type="GeneID" id="78476945"/>
<dbReference type="PANTHER" id="PTHR11361:SF34">
    <property type="entry name" value="DNA MISMATCH REPAIR PROTEIN MSH1, MITOCHONDRIAL"/>
    <property type="match status" value="1"/>
</dbReference>
<evidence type="ECO:0000256" key="7">
    <source>
        <dbReference type="ARBA" id="ARBA00023204"/>
    </source>
</evidence>
<dbReference type="EMBL" id="CP011391">
    <property type="protein sequence ID" value="AMK53154.1"/>
    <property type="molecule type" value="Genomic_DNA"/>
</dbReference>
<dbReference type="InterPro" id="IPR007696">
    <property type="entry name" value="DNA_mismatch_repair_MutS_core"/>
</dbReference>
<feature type="domain" description="DNA mismatch repair proteins mutS family" evidence="10">
    <location>
        <begin position="675"/>
        <end position="691"/>
    </location>
</feature>
<dbReference type="HAMAP" id="MF_00096">
    <property type="entry name" value="MutS"/>
    <property type="match status" value="1"/>
</dbReference>
<comment type="similarity">
    <text evidence="1 9">Belongs to the DNA mismatch repair MutS family.</text>
</comment>
<keyword evidence="5 9" id="KW-0067">ATP-binding</keyword>
<dbReference type="FunFam" id="3.40.1170.10:FF:000001">
    <property type="entry name" value="DNA mismatch repair protein MutS"/>
    <property type="match status" value="1"/>
</dbReference>
<evidence type="ECO:0000313" key="11">
    <source>
        <dbReference type="EMBL" id="AMK53154.1"/>
    </source>
</evidence>
<dbReference type="SUPFAM" id="SSF55271">
    <property type="entry name" value="DNA repair protein MutS, domain I"/>
    <property type="match status" value="1"/>
</dbReference>
<evidence type="ECO:0000256" key="6">
    <source>
        <dbReference type="ARBA" id="ARBA00023125"/>
    </source>
</evidence>
<dbReference type="Gene3D" id="3.40.1170.10">
    <property type="entry name" value="DNA repair protein MutS, domain I"/>
    <property type="match status" value="1"/>
</dbReference>
<dbReference type="PROSITE" id="PS00486">
    <property type="entry name" value="DNA_MISMATCH_REPAIR_2"/>
    <property type="match status" value="1"/>
</dbReference>
<name>A0A140DR77_9FIRM</name>
<dbReference type="InterPro" id="IPR007695">
    <property type="entry name" value="DNA_mismatch_repair_MutS-lik_N"/>
</dbReference>
<reference evidence="11 12" key="1">
    <citation type="journal article" date="2016" name="Gut Pathog.">
        <title>Whole genome sequencing of "Faecalibaculum rodentium" ALO17, isolated from C57BL/6J laboratory mouse feces.</title>
        <authorList>
            <person name="Lim S."/>
            <person name="Chang D.H."/>
            <person name="Ahn S."/>
            <person name="Kim B.C."/>
        </authorList>
    </citation>
    <scope>NUCLEOTIDE SEQUENCE [LARGE SCALE GENOMIC DNA]</scope>
    <source>
        <strain evidence="11 12">Alo17</strain>
    </source>
</reference>
<dbReference type="PANTHER" id="PTHR11361">
    <property type="entry name" value="DNA MISMATCH REPAIR PROTEIN MUTS FAMILY MEMBER"/>
    <property type="match status" value="1"/>
</dbReference>
<evidence type="ECO:0000256" key="3">
    <source>
        <dbReference type="ARBA" id="ARBA00022741"/>
    </source>
</evidence>
<dbReference type="GO" id="GO:0140664">
    <property type="term" value="F:ATP-dependent DNA damage sensor activity"/>
    <property type="evidence" value="ECO:0007669"/>
    <property type="project" value="InterPro"/>
</dbReference>
<dbReference type="InterPro" id="IPR027417">
    <property type="entry name" value="P-loop_NTPase"/>
</dbReference>
<dbReference type="InterPro" id="IPR036187">
    <property type="entry name" value="DNA_mismatch_repair_MutS_sf"/>
</dbReference>
<dbReference type="Proteomes" id="UP000069771">
    <property type="component" value="Chromosome"/>
</dbReference>
<dbReference type="Pfam" id="PF01624">
    <property type="entry name" value="MutS_I"/>
    <property type="match status" value="1"/>
</dbReference>
<dbReference type="GO" id="GO:0006298">
    <property type="term" value="P:mismatch repair"/>
    <property type="evidence" value="ECO:0007669"/>
    <property type="project" value="UniProtKB-UniRule"/>
</dbReference>
<dbReference type="Gene3D" id="3.40.50.300">
    <property type="entry name" value="P-loop containing nucleotide triphosphate hydrolases"/>
    <property type="match status" value="1"/>
</dbReference>